<accession>A0A6C0IBK0</accession>
<evidence type="ECO:0000313" key="2">
    <source>
        <dbReference type="EMBL" id="QHT90421.1"/>
    </source>
</evidence>
<feature type="transmembrane region" description="Helical" evidence="1">
    <location>
        <begin position="6"/>
        <end position="29"/>
    </location>
</feature>
<keyword evidence="1" id="KW-0472">Membrane</keyword>
<name>A0A6C0IBK0_9ZZZZ</name>
<protein>
    <submittedName>
        <fullName evidence="2">Uncharacterized protein</fullName>
    </submittedName>
</protein>
<feature type="transmembrane region" description="Helical" evidence="1">
    <location>
        <begin position="158"/>
        <end position="178"/>
    </location>
</feature>
<evidence type="ECO:0000256" key="1">
    <source>
        <dbReference type="SAM" id="Phobius"/>
    </source>
</evidence>
<dbReference type="EMBL" id="MN740154">
    <property type="protein sequence ID" value="QHT90421.1"/>
    <property type="molecule type" value="Genomic_DNA"/>
</dbReference>
<reference evidence="2" key="1">
    <citation type="journal article" date="2020" name="Nature">
        <title>Giant virus diversity and host interactions through global metagenomics.</title>
        <authorList>
            <person name="Schulz F."/>
            <person name="Roux S."/>
            <person name="Paez-Espino D."/>
            <person name="Jungbluth S."/>
            <person name="Walsh D.A."/>
            <person name="Denef V.J."/>
            <person name="McMahon K.D."/>
            <person name="Konstantinidis K.T."/>
            <person name="Eloe-Fadrosh E.A."/>
            <person name="Kyrpides N.C."/>
            <person name="Woyke T."/>
        </authorList>
    </citation>
    <scope>NUCLEOTIDE SEQUENCE</scope>
    <source>
        <strain evidence="2">GVMAG-M-3300023184-68</strain>
    </source>
</reference>
<keyword evidence="1" id="KW-1133">Transmembrane helix</keyword>
<proteinExistence type="predicted"/>
<feature type="transmembrane region" description="Helical" evidence="1">
    <location>
        <begin position="102"/>
        <end position="122"/>
    </location>
</feature>
<feature type="transmembrane region" description="Helical" evidence="1">
    <location>
        <begin position="41"/>
        <end position="60"/>
    </location>
</feature>
<sequence>MSVTSYNVFNVIYLIFRLAPIIFVSYFLLQSMFNLDPRGAIYLVGLLIGTIVTISASYMLEKGLGDDLMSPPNHRCNTFYLGAIPIGTGGSIQPLSKAPLNILVYAYTLAYLVTSFTAPPVTYANALIALQQNVAILVIFPLLLIFEALWLMNNSCNSVVFMMISLIIGIGWGIGWAYSIRSTKRADLQYLNIGNVEVCSRPSKTIYRCKNINTT</sequence>
<feature type="transmembrane region" description="Helical" evidence="1">
    <location>
        <begin position="134"/>
        <end position="152"/>
    </location>
</feature>
<organism evidence="2">
    <name type="scientific">viral metagenome</name>
    <dbReference type="NCBI Taxonomy" id="1070528"/>
    <lineage>
        <taxon>unclassified sequences</taxon>
        <taxon>metagenomes</taxon>
        <taxon>organismal metagenomes</taxon>
    </lineage>
</organism>
<dbReference type="AlphaFoldDB" id="A0A6C0IBK0"/>
<keyword evidence="1" id="KW-0812">Transmembrane</keyword>